<comment type="caution">
    <text evidence="1">The sequence shown here is derived from an EMBL/GenBank/DDBJ whole genome shotgun (WGS) entry which is preliminary data.</text>
</comment>
<sequence length="124" mass="13646">MRYRLGLVRPSGPVRIKRRHHAYWRSYVYGTLFSTRLANADVDLQAPVQRVLDSHRYILGEEVAAFEREYANYLGVEYCVGVANGTDAINIALRAVGVTSSDCVLATANAGFYSSASILQIGAC</sequence>
<accession>A0A2V4TW54</accession>
<evidence type="ECO:0000313" key="2">
    <source>
        <dbReference type="Proteomes" id="UP000247772"/>
    </source>
</evidence>
<dbReference type="Gene3D" id="3.40.640.10">
    <property type="entry name" value="Type I PLP-dependent aspartate aminotransferase-like (Major domain)"/>
    <property type="match status" value="1"/>
</dbReference>
<name>A0A2V4TW54_9BURK</name>
<dbReference type="InterPro" id="IPR015421">
    <property type="entry name" value="PyrdxlP-dep_Trfase_major"/>
</dbReference>
<evidence type="ECO:0000313" key="1">
    <source>
        <dbReference type="EMBL" id="PYE22844.1"/>
    </source>
</evidence>
<dbReference type="EMBL" id="QJSQ01000009">
    <property type="protein sequence ID" value="PYE22844.1"/>
    <property type="molecule type" value="Genomic_DNA"/>
</dbReference>
<keyword evidence="1" id="KW-0032">Aminotransferase</keyword>
<dbReference type="Proteomes" id="UP000247772">
    <property type="component" value="Unassembled WGS sequence"/>
</dbReference>
<dbReference type="GO" id="GO:0008483">
    <property type="term" value="F:transaminase activity"/>
    <property type="evidence" value="ECO:0007669"/>
    <property type="project" value="UniProtKB-KW"/>
</dbReference>
<gene>
    <name evidence="1" type="ORF">C7410_109140</name>
</gene>
<reference evidence="1 2" key="1">
    <citation type="submission" date="2018-06" db="EMBL/GenBank/DDBJ databases">
        <title>Genomic Encyclopedia of Type Strains, Phase IV (KMG-V): Genome sequencing to study the core and pangenomes of soil and plant-associated prokaryotes.</title>
        <authorList>
            <person name="Whitman W."/>
        </authorList>
    </citation>
    <scope>NUCLEOTIDE SEQUENCE [LARGE SCALE GENOMIC DNA]</scope>
    <source>
        <strain evidence="1 2">SRCL-318</strain>
    </source>
</reference>
<keyword evidence="1" id="KW-0808">Transferase</keyword>
<dbReference type="SUPFAM" id="SSF53383">
    <property type="entry name" value="PLP-dependent transferases"/>
    <property type="match status" value="1"/>
</dbReference>
<organism evidence="1 2">
    <name type="scientific">Paraburkholderia silvatlantica</name>
    <dbReference type="NCBI Taxonomy" id="321895"/>
    <lineage>
        <taxon>Bacteria</taxon>
        <taxon>Pseudomonadati</taxon>
        <taxon>Pseudomonadota</taxon>
        <taxon>Betaproteobacteria</taxon>
        <taxon>Burkholderiales</taxon>
        <taxon>Burkholderiaceae</taxon>
        <taxon>Paraburkholderia</taxon>
    </lineage>
</organism>
<dbReference type="InterPro" id="IPR000653">
    <property type="entry name" value="DegT/StrS_aminotransferase"/>
</dbReference>
<dbReference type="Pfam" id="PF01041">
    <property type="entry name" value="DegT_DnrJ_EryC1"/>
    <property type="match status" value="1"/>
</dbReference>
<proteinExistence type="predicted"/>
<dbReference type="AlphaFoldDB" id="A0A2V4TW54"/>
<dbReference type="InterPro" id="IPR015424">
    <property type="entry name" value="PyrdxlP-dep_Trfase"/>
</dbReference>
<protein>
    <submittedName>
        <fullName evidence="1">DegT/DnrJ/EryC1/StrS aminotransferase family protein</fullName>
    </submittedName>
</protein>